<keyword evidence="7 17" id="KW-0963">Cytoplasm</keyword>
<dbReference type="Proteomes" id="UP000051992">
    <property type="component" value="Unassembled WGS sequence"/>
</dbReference>
<comment type="catalytic activity">
    <reaction evidence="16 17 18">
        <text>UDP-N-acetyl-alpha-D-muramoyl-L-alanine + D-glutamate + ATP = UDP-N-acetyl-alpha-D-muramoyl-L-alanyl-D-glutamate + ADP + phosphate + H(+)</text>
        <dbReference type="Rhea" id="RHEA:16429"/>
        <dbReference type="ChEBI" id="CHEBI:15378"/>
        <dbReference type="ChEBI" id="CHEBI:29986"/>
        <dbReference type="ChEBI" id="CHEBI:30616"/>
        <dbReference type="ChEBI" id="CHEBI:43474"/>
        <dbReference type="ChEBI" id="CHEBI:83898"/>
        <dbReference type="ChEBI" id="CHEBI:83900"/>
        <dbReference type="ChEBI" id="CHEBI:456216"/>
        <dbReference type="EC" id="6.3.2.9"/>
    </reaction>
</comment>
<keyword evidence="23" id="KW-1185">Reference proteome</keyword>
<comment type="subcellular location">
    <subcellularLocation>
        <location evidence="2 17 18">Cytoplasm</location>
    </subcellularLocation>
</comment>
<evidence type="ECO:0000256" key="8">
    <source>
        <dbReference type="ARBA" id="ARBA00022598"/>
    </source>
</evidence>
<evidence type="ECO:0000313" key="21">
    <source>
        <dbReference type="EMBL" id="KRN46078.1"/>
    </source>
</evidence>
<dbReference type="GO" id="GO:0071555">
    <property type="term" value="P:cell wall organization"/>
    <property type="evidence" value="ECO:0007669"/>
    <property type="project" value="UniProtKB-KW"/>
</dbReference>
<dbReference type="OrthoDB" id="9809796at2"/>
<dbReference type="PANTHER" id="PTHR43692">
    <property type="entry name" value="UDP-N-ACETYLMURAMOYLALANINE--D-GLUTAMATE LIGASE"/>
    <property type="match status" value="1"/>
</dbReference>
<dbReference type="PANTHER" id="PTHR43692:SF1">
    <property type="entry name" value="UDP-N-ACETYLMURAMOYLALANINE--D-GLUTAMATE LIGASE"/>
    <property type="match status" value="1"/>
</dbReference>
<dbReference type="PATRIC" id="fig|1629.5.peg.1058"/>
<keyword evidence="8 17" id="KW-0436">Ligase</keyword>
<dbReference type="Pfam" id="PF08245">
    <property type="entry name" value="Mur_ligase_M"/>
    <property type="match status" value="1"/>
</dbReference>
<evidence type="ECO:0000256" key="6">
    <source>
        <dbReference type="ARBA" id="ARBA00015655"/>
    </source>
</evidence>
<evidence type="ECO:0000256" key="11">
    <source>
        <dbReference type="ARBA" id="ARBA00022960"/>
    </source>
</evidence>
<evidence type="ECO:0000256" key="3">
    <source>
        <dbReference type="ARBA" id="ARBA00004752"/>
    </source>
</evidence>
<dbReference type="GO" id="GO:0008360">
    <property type="term" value="P:regulation of cell shape"/>
    <property type="evidence" value="ECO:0007669"/>
    <property type="project" value="UniProtKB-KW"/>
</dbReference>
<evidence type="ECO:0000256" key="17">
    <source>
        <dbReference type="HAMAP-Rule" id="MF_00639"/>
    </source>
</evidence>
<evidence type="ECO:0000256" key="4">
    <source>
        <dbReference type="ARBA" id="ARBA00010416"/>
    </source>
</evidence>
<dbReference type="SUPFAM" id="SSF51984">
    <property type="entry name" value="MurCD N-terminal domain"/>
    <property type="match status" value="1"/>
</dbReference>
<feature type="domain" description="Mur ligase central" evidence="20">
    <location>
        <begin position="106"/>
        <end position="282"/>
    </location>
</feature>
<accession>A0A0R2H0Q2</accession>
<evidence type="ECO:0000259" key="19">
    <source>
        <dbReference type="Pfam" id="PF02875"/>
    </source>
</evidence>
<reference evidence="21 23" key="1">
    <citation type="journal article" date="2015" name="Genome Announc.">
        <title>Expanding the biotechnology potential of lactobacilli through comparative genomics of 213 strains and associated genera.</title>
        <authorList>
            <person name="Sun Z."/>
            <person name="Harris H.M."/>
            <person name="McCann A."/>
            <person name="Guo C."/>
            <person name="Argimon S."/>
            <person name="Zhang W."/>
            <person name="Yang X."/>
            <person name="Jeffery I.B."/>
            <person name="Cooney J.C."/>
            <person name="Kagawa T.F."/>
            <person name="Liu W."/>
            <person name="Song Y."/>
            <person name="Salvetti E."/>
            <person name="Wrobel A."/>
            <person name="Rasinkangas P."/>
            <person name="Parkhill J."/>
            <person name="Rea M.C."/>
            <person name="O'Sullivan O."/>
            <person name="Ritari J."/>
            <person name="Douillard F.P."/>
            <person name="Paul Ross R."/>
            <person name="Yang R."/>
            <person name="Briner A.E."/>
            <person name="Felis G.E."/>
            <person name="de Vos W.M."/>
            <person name="Barrangou R."/>
            <person name="Klaenhammer T.R."/>
            <person name="Caufield P.W."/>
            <person name="Cui Y."/>
            <person name="Zhang H."/>
            <person name="O'Toole P.W."/>
        </authorList>
    </citation>
    <scope>NUCLEOTIDE SEQUENCE [LARGE SCALE GENOMIC DNA]</scope>
    <source>
        <strain evidence="21 23">DSM 20410</strain>
    </source>
</reference>
<protein>
    <recommendedName>
        <fullName evidence="6 17">UDP-N-acetylmuramoylalanine--D-glutamate ligase</fullName>
        <ecNumber evidence="5 17">6.3.2.9</ecNumber>
    </recommendedName>
    <alternativeName>
        <fullName evidence="15 17">D-glutamic acid-adding enzyme</fullName>
    </alternativeName>
    <alternativeName>
        <fullName evidence="14 17">UDP-N-acetylmuramoyl-L-alanyl-D-glutamate synthetase</fullName>
    </alternativeName>
</protein>
<evidence type="ECO:0000256" key="15">
    <source>
        <dbReference type="ARBA" id="ARBA00032324"/>
    </source>
</evidence>
<dbReference type="GO" id="GO:0005524">
    <property type="term" value="F:ATP binding"/>
    <property type="evidence" value="ECO:0007669"/>
    <property type="project" value="UniProtKB-UniRule"/>
</dbReference>
<dbReference type="NCBIfam" id="TIGR01087">
    <property type="entry name" value="murD"/>
    <property type="match status" value="1"/>
</dbReference>
<dbReference type="GO" id="GO:0051301">
    <property type="term" value="P:cell division"/>
    <property type="evidence" value="ECO:0007669"/>
    <property type="project" value="UniProtKB-KW"/>
</dbReference>
<evidence type="ECO:0000256" key="5">
    <source>
        <dbReference type="ARBA" id="ARBA00012212"/>
    </source>
</evidence>
<dbReference type="SUPFAM" id="SSF53623">
    <property type="entry name" value="MurD-like peptide ligases, catalytic domain"/>
    <property type="match status" value="1"/>
</dbReference>
<dbReference type="Proteomes" id="UP000254621">
    <property type="component" value="Unassembled WGS sequence"/>
</dbReference>
<keyword evidence="9 17" id="KW-0547">Nucleotide-binding</keyword>
<evidence type="ECO:0000313" key="24">
    <source>
        <dbReference type="Proteomes" id="UP000254621"/>
    </source>
</evidence>
<evidence type="ECO:0000256" key="2">
    <source>
        <dbReference type="ARBA" id="ARBA00004496"/>
    </source>
</evidence>
<evidence type="ECO:0000256" key="16">
    <source>
        <dbReference type="ARBA" id="ARBA00047632"/>
    </source>
</evidence>
<dbReference type="Gene3D" id="3.40.1190.10">
    <property type="entry name" value="Mur-like, catalytic domain"/>
    <property type="match status" value="1"/>
</dbReference>
<dbReference type="AlphaFoldDB" id="A0A0R2H0Q2"/>
<dbReference type="STRING" id="1629.IV50_GL001051"/>
<keyword evidence="12 17" id="KW-0573">Peptidoglycan synthesis</keyword>
<gene>
    <name evidence="17 22" type="primary">murD</name>
    <name evidence="21" type="ORF">IV50_GL001051</name>
    <name evidence="22" type="ORF">NCTC13645_02355</name>
</gene>
<evidence type="ECO:0000256" key="13">
    <source>
        <dbReference type="ARBA" id="ARBA00023316"/>
    </source>
</evidence>
<keyword evidence="17 18" id="KW-0132">Cell division</keyword>
<keyword evidence="17 18" id="KW-0131">Cell cycle</keyword>
<dbReference type="InterPro" id="IPR005762">
    <property type="entry name" value="MurD"/>
</dbReference>
<dbReference type="EC" id="6.3.2.9" evidence="5 17"/>
<dbReference type="Gene3D" id="3.90.190.20">
    <property type="entry name" value="Mur ligase, C-terminal domain"/>
    <property type="match status" value="1"/>
</dbReference>
<evidence type="ECO:0000256" key="12">
    <source>
        <dbReference type="ARBA" id="ARBA00022984"/>
    </source>
</evidence>
<comment type="pathway">
    <text evidence="3 17 18">Cell wall biogenesis; peptidoglycan biosynthesis.</text>
</comment>
<dbReference type="Pfam" id="PF21799">
    <property type="entry name" value="MurD-like_N"/>
    <property type="match status" value="1"/>
</dbReference>
<dbReference type="InterPro" id="IPR004101">
    <property type="entry name" value="Mur_ligase_C"/>
</dbReference>
<feature type="domain" description="Mur ligase C-terminal" evidence="19">
    <location>
        <begin position="305"/>
        <end position="417"/>
    </location>
</feature>
<comment type="function">
    <text evidence="1 17 18">Cell wall formation. Catalyzes the addition of glutamate to the nucleotide precursor UDP-N-acetylmuramoyl-L-alanine (UMA).</text>
</comment>
<keyword evidence="13 17" id="KW-0961">Cell wall biogenesis/degradation</keyword>
<proteinExistence type="inferred from homology"/>
<dbReference type="GO" id="GO:0008764">
    <property type="term" value="F:UDP-N-acetylmuramoylalanine-D-glutamate ligase activity"/>
    <property type="evidence" value="ECO:0007669"/>
    <property type="project" value="UniProtKB-UniRule"/>
</dbReference>
<dbReference type="RefSeq" id="WP_057746096.1">
    <property type="nucleotide sequence ID" value="NZ_BJLU01000005.1"/>
</dbReference>
<dbReference type="Gene3D" id="3.40.50.720">
    <property type="entry name" value="NAD(P)-binding Rossmann-like Domain"/>
    <property type="match status" value="1"/>
</dbReference>
<organism evidence="21 23">
    <name type="scientific">Weissella viridescens</name>
    <name type="common">Lactobacillus viridescens</name>
    <dbReference type="NCBI Taxonomy" id="1629"/>
    <lineage>
        <taxon>Bacteria</taxon>
        <taxon>Bacillati</taxon>
        <taxon>Bacillota</taxon>
        <taxon>Bacilli</taxon>
        <taxon>Lactobacillales</taxon>
        <taxon>Lactobacillaceae</taxon>
        <taxon>Weissella</taxon>
    </lineage>
</organism>
<evidence type="ECO:0000256" key="18">
    <source>
        <dbReference type="RuleBase" id="RU003664"/>
    </source>
</evidence>
<evidence type="ECO:0000313" key="22">
    <source>
        <dbReference type="EMBL" id="SUP61222.1"/>
    </source>
</evidence>
<evidence type="ECO:0000256" key="10">
    <source>
        <dbReference type="ARBA" id="ARBA00022840"/>
    </source>
</evidence>
<dbReference type="HAMAP" id="MF_00639">
    <property type="entry name" value="MurD"/>
    <property type="match status" value="1"/>
</dbReference>
<dbReference type="InterPro" id="IPR036565">
    <property type="entry name" value="Mur-like_cat_sf"/>
</dbReference>
<dbReference type="InterPro" id="IPR036615">
    <property type="entry name" value="Mur_ligase_C_dom_sf"/>
</dbReference>
<dbReference type="UniPathway" id="UPA00219"/>
<name>A0A0R2H0Q2_WEIVI</name>
<evidence type="ECO:0000256" key="1">
    <source>
        <dbReference type="ARBA" id="ARBA00002734"/>
    </source>
</evidence>
<dbReference type="GO" id="GO:0005737">
    <property type="term" value="C:cytoplasm"/>
    <property type="evidence" value="ECO:0007669"/>
    <property type="project" value="UniProtKB-SubCell"/>
</dbReference>
<evidence type="ECO:0000313" key="23">
    <source>
        <dbReference type="Proteomes" id="UP000051992"/>
    </source>
</evidence>
<evidence type="ECO:0000256" key="7">
    <source>
        <dbReference type="ARBA" id="ARBA00022490"/>
    </source>
</evidence>
<feature type="binding site" evidence="17">
    <location>
        <begin position="108"/>
        <end position="114"/>
    </location>
    <ligand>
        <name>ATP</name>
        <dbReference type="ChEBI" id="CHEBI:30616"/>
    </ligand>
</feature>
<evidence type="ECO:0000256" key="9">
    <source>
        <dbReference type="ARBA" id="ARBA00022741"/>
    </source>
</evidence>
<dbReference type="GO" id="GO:0009252">
    <property type="term" value="P:peptidoglycan biosynthetic process"/>
    <property type="evidence" value="ECO:0007669"/>
    <property type="project" value="UniProtKB-UniRule"/>
</dbReference>
<comment type="similarity">
    <text evidence="4 17">Belongs to the MurCDEF family.</text>
</comment>
<dbReference type="EMBL" id="JQBM01000003">
    <property type="protein sequence ID" value="KRN46078.1"/>
    <property type="molecule type" value="Genomic_DNA"/>
</dbReference>
<dbReference type="InterPro" id="IPR013221">
    <property type="entry name" value="Mur_ligase_cen"/>
</dbReference>
<reference evidence="22 24" key="2">
    <citation type="submission" date="2018-06" db="EMBL/GenBank/DDBJ databases">
        <authorList>
            <consortium name="Pathogen Informatics"/>
            <person name="Doyle S."/>
        </authorList>
    </citation>
    <scope>NUCLEOTIDE SEQUENCE [LARGE SCALE GENOMIC DNA]</scope>
    <source>
        <strain evidence="22 24">NCTC13645</strain>
    </source>
</reference>
<dbReference type="EMBL" id="UHIV01000006">
    <property type="protein sequence ID" value="SUP61222.1"/>
    <property type="molecule type" value="Genomic_DNA"/>
</dbReference>
<dbReference type="SUPFAM" id="SSF53244">
    <property type="entry name" value="MurD-like peptide ligases, peptide-binding domain"/>
    <property type="match status" value="1"/>
</dbReference>
<keyword evidence="11 17" id="KW-0133">Cell shape</keyword>
<evidence type="ECO:0000256" key="14">
    <source>
        <dbReference type="ARBA" id="ARBA00030398"/>
    </source>
</evidence>
<evidence type="ECO:0000259" key="20">
    <source>
        <dbReference type="Pfam" id="PF08245"/>
    </source>
</evidence>
<dbReference type="Pfam" id="PF02875">
    <property type="entry name" value="Mur_ligase_C"/>
    <property type="match status" value="1"/>
</dbReference>
<sequence length="450" mass="48696">MRTLVIGFARSGAAAAKLLLEEGQDVIVSDPKLDFSDPKVQALQTKGVTFTQDQDEQLLDGVDQIIKNPGIPYTIPILQAAQARNIPIKVEVALAQPYIEGDWIAVTGSNGKTTATEMIAAVLRTQTTADHDVRVAGNIGTPVSEIAKTVRPTDTLITELSSFQLMGVPDLKPKIAVITNIYASHLDYHGSREAYVAAKMNITKNQTASDYLVMNFDKAEWRDLSQQSKAQIVPFSRQGNSTAGAYLADGWLYFREEAVMPASELGVTGDHNIENALIAIAVGQLERVPISAMRKALSEFTGVKHRLQKVGTYLDRLVYNDSKATDIEATESALSGFKQPVVLLAGGLDRGDDEMRLLPALKAHVSQMVVFGETADKLVAVADAAKLPVVKTKDVQTAVPLAFEKSAPGDVILLSPAAASWDQYPNFETRGDLFIQAVQDYAAQTQSEVK</sequence>
<keyword evidence="10 17" id="KW-0067">ATP-binding</keyword>